<accession>A0A1M2V3A8</accession>
<dbReference type="Proteomes" id="UP000184267">
    <property type="component" value="Unassembled WGS sequence"/>
</dbReference>
<protein>
    <submittedName>
        <fullName evidence="3">Testicular acid phosphatase-like protein</fullName>
    </submittedName>
</protein>
<feature type="region of interest" description="Disordered" evidence="1">
    <location>
        <begin position="442"/>
        <end position="467"/>
    </location>
</feature>
<dbReference type="OrthoDB" id="258392at2759"/>
<dbReference type="SUPFAM" id="SSF53254">
    <property type="entry name" value="Phosphoglycerate mutase-like"/>
    <property type="match status" value="1"/>
</dbReference>
<dbReference type="EMBL" id="MNAD01001704">
    <property type="protein sequence ID" value="OJT02075.1"/>
    <property type="molecule type" value="Genomic_DNA"/>
</dbReference>
<dbReference type="GO" id="GO:0016791">
    <property type="term" value="F:phosphatase activity"/>
    <property type="evidence" value="ECO:0007669"/>
    <property type="project" value="TreeGrafter"/>
</dbReference>
<dbReference type="Gene3D" id="3.40.50.1240">
    <property type="entry name" value="Phosphoglycerate mutase-like"/>
    <property type="match status" value="1"/>
</dbReference>
<keyword evidence="2" id="KW-1133">Transmembrane helix</keyword>
<keyword evidence="2" id="KW-0472">Membrane</keyword>
<proteinExistence type="predicted"/>
<keyword evidence="4" id="KW-1185">Reference proteome</keyword>
<organism evidence="3 4">
    <name type="scientific">Trametes pubescens</name>
    <name type="common">White-rot fungus</name>
    <dbReference type="NCBI Taxonomy" id="154538"/>
    <lineage>
        <taxon>Eukaryota</taxon>
        <taxon>Fungi</taxon>
        <taxon>Dikarya</taxon>
        <taxon>Basidiomycota</taxon>
        <taxon>Agaricomycotina</taxon>
        <taxon>Agaricomycetes</taxon>
        <taxon>Polyporales</taxon>
        <taxon>Polyporaceae</taxon>
        <taxon>Trametes</taxon>
    </lineage>
</organism>
<dbReference type="PANTHER" id="PTHR11567:SF142">
    <property type="entry name" value="PHOSPHOGLYCERATE MUTASE-LIKE PROTEIN"/>
    <property type="match status" value="1"/>
</dbReference>
<dbReference type="InterPro" id="IPR029033">
    <property type="entry name" value="His_PPase_superfam"/>
</dbReference>
<comment type="caution">
    <text evidence="3">The sequence shown here is derived from an EMBL/GenBank/DDBJ whole genome shotgun (WGS) entry which is preliminary data.</text>
</comment>
<dbReference type="InterPro" id="IPR050645">
    <property type="entry name" value="Histidine_acid_phosphatase"/>
</dbReference>
<dbReference type="PANTHER" id="PTHR11567">
    <property type="entry name" value="ACID PHOSPHATASE-RELATED"/>
    <property type="match status" value="1"/>
</dbReference>
<evidence type="ECO:0000256" key="2">
    <source>
        <dbReference type="SAM" id="Phobius"/>
    </source>
</evidence>
<dbReference type="OMA" id="WHEYNVF"/>
<gene>
    <name evidence="3" type="ORF">TRAPUB_7491</name>
</gene>
<evidence type="ECO:0000313" key="3">
    <source>
        <dbReference type="EMBL" id="OJT02075.1"/>
    </source>
</evidence>
<evidence type="ECO:0000313" key="4">
    <source>
        <dbReference type="Proteomes" id="UP000184267"/>
    </source>
</evidence>
<dbReference type="STRING" id="154538.A0A1M2V3A8"/>
<sequence length="467" mass="50368">MSADNSTVLGVVVFARHGDRQGFYQDPQTYTASATVITPLGEQQEFQLGSLLRSQYLNASSSTYIQGIANADTLFQSNQVIVRADAGGEGGVIFDSAVALTQGLWPVTPKANTQLANGTTITSPLNGYQYVPIESVEPDQDVSLEGFTSCITFDTHTAAFYNSTAFQEKQAEVAQFLTDLKPYMDNRPVTLQNMWNIFDYMNVQSIHNATFANALPAGYLEQAHDLANWHEYNVFSDTSATGIGNIAFRTMLPSVLTAMQRIANASDPLKLHYSAIAYKPFLSLFNMTGVNADGALPPTIVNYAAGVILEVRQPADSSEPVLRFTFKNGTDDASFLRYPMSFPGWSGPADQDVPMSTFISAFEPAAVNITLDWCHVCGQTQARECGALLGASSNVQLAAHHDRISPVGAGFLGAGLTVAVFAMVLAVLLFLGLLSFGRGKRQGAQKPQKKEHVDLPSSTNSISKESA</sequence>
<keyword evidence="2" id="KW-0812">Transmembrane</keyword>
<feature type="transmembrane region" description="Helical" evidence="2">
    <location>
        <begin position="411"/>
        <end position="436"/>
    </location>
</feature>
<dbReference type="AlphaFoldDB" id="A0A1M2V3A8"/>
<reference evidence="3 4" key="1">
    <citation type="submission" date="2016-10" db="EMBL/GenBank/DDBJ databases">
        <title>Genome sequence of the basidiomycete white-rot fungus Trametes pubescens.</title>
        <authorList>
            <person name="Makela M.R."/>
            <person name="Granchi Z."/>
            <person name="Peng M."/>
            <person name="De Vries R.P."/>
            <person name="Grigoriev I."/>
            <person name="Riley R."/>
            <person name="Hilden K."/>
        </authorList>
    </citation>
    <scope>NUCLEOTIDE SEQUENCE [LARGE SCALE GENOMIC DNA]</scope>
    <source>
        <strain evidence="3 4">FBCC735</strain>
    </source>
</reference>
<evidence type="ECO:0000256" key="1">
    <source>
        <dbReference type="SAM" id="MobiDB-lite"/>
    </source>
</evidence>
<feature type="compositionally biased region" description="Polar residues" evidence="1">
    <location>
        <begin position="456"/>
        <end position="467"/>
    </location>
</feature>
<name>A0A1M2V3A8_TRAPU</name>